<protein>
    <submittedName>
        <fullName evidence="1">Uncharacterized protein</fullName>
    </submittedName>
</protein>
<keyword evidence="2" id="KW-1185">Reference proteome</keyword>
<dbReference type="AlphaFoldDB" id="A0A5J5CWF5"/>
<accession>A0A5J5CWF5</accession>
<name>A0A5J5CWF5_9PERO</name>
<comment type="caution">
    <text evidence="1">The sequence shown here is derived from an EMBL/GenBank/DDBJ whole genome shotgun (WGS) entry which is preliminary data.</text>
</comment>
<reference evidence="1 2" key="1">
    <citation type="submission" date="2019-08" db="EMBL/GenBank/DDBJ databases">
        <title>A chromosome-level genome assembly, high-density linkage maps, and genome scans reveal the genomic architecture of hybrid incompatibilities underlying speciation via character displacement in darters (Percidae: Etheostominae).</title>
        <authorList>
            <person name="Moran R.L."/>
            <person name="Catchen J.M."/>
            <person name="Fuller R.C."/>
        </authorList>
    </citation>
    <scope>NUCLEOTIDE SEQUENCE [LARGE SCALE GENOMIC DNA]</scope>
    <source>
        <strain evidence="1">EspeVRDwgs_2016</strain>
        <tissue evidence="1">Muscle</tissue>
    </source>
</reference>
<dbReference type="Proteomes" id="UP000327493">
    <property type="component" value="Chromosome 16"/>
</dbReference>
<dbReference type="EMBL" id="VOFY01000016">
    <property type="protein sequence ID" value="KAA8584615.1"/>
    <property type="molecule type" value="Genomic_DNA"/>
</dbReference>
<gene>
    <name evidence="1" type="ORF">FQN60_008400</name>
</gene>
<organism evidence="1 2">
    <name type="scientific">Etheostoma spectabile</name>
    <name type="common">orangethroat darter</name>
    <dbReference type="NCBI Taxonomy" id="54343"/>
    <lineage>
        <taxon>Eukaryota</taxon>
        <taxon>Metazoa</taxon>
        <taxon>Chordata</taxon>
        <taxon>Craniata</taxon>
        <taxon>Vertebrata</taxon>
        <taxon>Euteleostomi</taxon>
        <taxon>Actinopterygii</taxon>
        <taxon>Neopterygii</taxon>
        <taxon>Teleostei</taxon>
        <taxon>Neoteleostei</taxon>
        <taxon>Acanthomorphata</taxon>
        <taxon>Eupercaria</taxon>
        <taxon>Perciformes</taxon>
        <taxon>Percoidei</taxon>
        <taxon>Percidae</taxon>
        <taxon>Etheostomatinae</taxon>
        <taxon>Etheostoma</taxon>
    </lineage>
</organism>
<evidence type="ECO:0000313" key="2">
    <source>
        <dbReference type="Proteomes" id="UP000327493"/>
    </source>
</evidence>
<proteinExistence type="predicted"/>
<evidence type="ECO:0000313" key="1">
    <source>
        <dbReference type="EMBL" id="KAA8584615.1"/>
    </source>
</evidence>
<sequence length="77" mass="8830">MLEFTSPTTRTHCLILHSHLYVFGGKNEEQEFNDLKVMKLINPSERQPVMKEILSSLVYMSPDTASLPQRFPMSAMS</sequence>